<protein>
    <submittedName>
        <fullName evidence="7">2-oxoglutarate and iron-dependent oxygenase domain-containing protein 1</fullName>
    </submittedName>
</protein>
<dbReference type="InterPro" id="IPR051842">
    <property type="entry name" value="uS12_prolyl_hydroxylase"/>
</dbReference>
<dbReference type="GO" id="GO:0031543">
    <property type="term" value="F:peptidyl-proline dioxygenase activity"/>
    <property type="evidence" value="ECO:0007669"/>
    <property type="project" value="TreeGrafter"/>
</dbReference>
<dbReference type="Gene3D" id="2.60.120.620">
    <property type="entry name" value="q2cbj1_9rhob like domain"/>
    <property type="match status" value="1"/>
</dbReference>
<evidence type="ECO:0000256" key="2">
    <source>
        <dbReference type="ARBA" id="ARBA00022723"/>
    </source>
</evidence>
<keyword evidence="2" id="KW-0479">Metal-binding</keyword>
<dbReference type="AlphaFoldDB" id="A0A0A9WBM5"/>
<sequence>MELNPQLFDDTAINRICDGYREGSGDLDDDHFQILTSPFKVLKMKDLCLDMTFVRKLTDEVKALDLLRKNNDLYSLWQSLDLTHHEGGCISKFVQTLRQRIGKILSQIMNVKFNENFTITASLYKSGDVLLCHDDKCTDRCVAFVFYLTGTGEEEGGSFDMFEKDDKGQPTTVAKSLPAVANSFLCFEVGNYTYHQVSEIKDPTFERISLNGWFHSDRELTPLEYTDPMPPLLHQVVSPGETFFDEFINVLYTAPSTLQEAQKNLRLRARCYLGNLSVLSCMVIALKS</sequence>
<evidence type="ECO:0000313" key="7">
    <source>
        <dbReference type="EMBL" id="JAG04811.1"/>
    </source>
</evidence>
<gene>
    <name evidence="7" type="primary">Ogfod1_3</name>
    <name evidence="8" type="synonym">Ogfod1_5</name>
    <name evidence="8" type="ORF">CM83_68440</name>
    <name evidence="7" type="ORF">CM83_68442</name>
</gene>
<keyword evidence="5" id="KW-0408">Iron</keyword>
<name>A0A0A9WBM5_LYGHE</name>
<dbReference type="Pfam" id="PF13661">
    <property type="entry name" value="2OG-FeII_Oxy_4"/>
    <property type="match status" value="1"/>
</dbReference>
<dbReference type="SMART" id="SM00702">
    <property type="entry name" value="P4Hc"/>
    <property type="match status" value="1"/>
</dbReference>
<dbReference type="GO" id="GO:0005737">
    <property type="term" value="C:cytoplasm"/>
    <property type="evidence" value="ECO:0007669"/>
    <property type="project" value="TreeGrafter"/>
</dbReference>
<keyword evidence="4" id="KW-0560">Oxidoreductase</keyword>
<dbReference type="PROSITE" id="PS51471">
    <property type="entry name" value="FE2OG_OXY"/>
    <property type="match status" value="1"/>
</dbReference>
<evidence type="ECO:0000259" key="6">
    <source>
        <dbReference type="PROSITE" id="PS51471"/>
    </source>
</evidence>
<comment type="cofactor">
    <cofactor evidence="1">
        <name>L-ascorbate</name>
        <dbReference type="ChEBI" id="CHEBI:38290"/>
    </cofactor>
</comment>
<dbReference type="EMBL" id="GBHO01038793">
    <property type="protein sequence ID" value="JAG04811.1"/>
    <property type="molecule type" value="Transcribed_RNA"/>
</dbReference>
<dbReference type="GO" id="GO:0005506">
    <property type="term" value="F:iron ion binding"/>
    <property type="evidence" value="ECO:0007669"/>
    <property type="project" value="InterPro"/>
</dbReference>
<reference evidence="7" key="1">
    <citation type="journal article" date="2014" name="PLoS ONE">
        <title>Transcriptome-Based Identification of ABC Transporters in the Western Tarnished Plant Bug Lygus hesperus.</title>
        <authorList>
            <person name="Hull J.J."/>
            <person name="Chaney K."/>
            <person name="Geib S.M."/>
            <person name="Fabrick J.A."/>
            <person name="Brent C.S."/>
            <person name="Walsh D."/>
            <person name="Lavine L.C."/>
        </authorList>
    </citation>
    <scope>NUCLEOTIDE SEQUENCE</scope>
</reference>
<feature type="domain" description="Fe2OG dioxygenase" evidence="6">
    <location>
        <begin position="112"/>
        <end position="216"/>
    </location>
</feature>
<evidence type="ECO:0000256" key="3">
    <source>
        <dbReference type="ARBA" id="ARBA00022964"/>
    </source>
</evidence>
<dbReference type="PANTHER" id="PTHR12117:SF0">
    <property type="entry name" value="PROLYL 3-HYDROXYLASE OGFOD1"/>
    <property type="match status" value="1"/>
</dbReference>
<accession>A0A0A9WBM5</accession>
<dbReference type="GO" id="GO:0006449">
    <property type="term" value="P:regulation of translational termination"/>
    <property type="evidence" value="ECO:0007669"/>
    <property type="project" value="TreeGrafter"/>
</dbReference>
<dbReference type="EMBL" id="GBHO01038792">
    <property type="protein sequence ID" value="JAG04812.1"/>
    <property type="molecule type" value="Transcribed_RNA"/>
</dbReference>
<keyword evidence="3" id="KW-0223">Dioxygenase</keyword>
<dbReference type="InterPro" id="IPR005123">
    <property type="entry name" value="Oxoglu/Fe-dep_dioxygenase_dom"/>
</dbReference>
<dbReference type="InterPro" id="IPR006620">
    <property type="entry name" value="Pro_4_hyd_alph"/>
</dbReference>
<organism evidence="7">
    <name type="scientific">Lygus hesperus</name>
    <name type="common">Western plant bug</name>
    <dbReference type="NCBI Taxonomy" id="30085"/>
    <lineage>
        <taxon>Eukaryota</taxon>
        <taxon>Metazoa</taxon>
        <taxon>Ecdysozoa</taxon>
        <taxon>Arthropoda</taxon>
        <taxon>Hexapoda</taxon>
        <taxon>Insecta</taxon>
        <taxon>Pterygota</taxon>
        <taxon>Neoptera</taxon>
        <taxon>Paraneoptera</taxon>
        <taxon>Hemiptera</taxon>
        <taxon>Heteroptera</taxon>
        <taxon>Panheteroptera</taxon>
        <taxon>Cimicomorpha</taxon>
        <taxon>Miridae</taxon>
        <taxon>Mirini</taxon>
        <taxon>Lygus</taxon>
    </lineage>
</organism>
<evidence type="ECO:0000256" key="1">
    <source>
        <dbReference type="ARBA" id="ARBA00001961"/>
    </source>
</evidence>
<dbReference type="GO" id="GO:0031418">
    <property type="term" value="F:L-ascorbic acid binding"/>
    <property type="evidence" value="ECO:0007669"/>
    <property type="project" value="InterPro"/>
</dbReference>
<dbReference type="PANTHER" id="PTHR12117">
    <property type="entry name" value="HISTONE ACETYLTRANSFERASE COMPLEX"/>
    <property type="match status" value="1"/>
</dbReference>
<proteinExistence type="predicted"/>
<evidence type="ECO:0000256" key="5">
    <source>
        <dbReference type="ARBA" id="ARBA00023004"/>
    </source>
</evidence>
<reference evidence="7" key="2">
    <citation type="submission" date="2014-07" db="EMBL/GenBank/DDBJ databases">
        <authorList>
            <person name="Hull J."/>
        </authorList>
    </citation>
    <scope>NUCLEOTIDE SEQUENCE</scope>
</reference>
<evidence type="ECO:0000256" key="4">
    <source>
        <dbReference type="ARBA" id="ARBA00023002"/>
    </source>
</evidence>
<evidence type="ECO:0000313" key="8">
    <source>
        <dbReference type="EMBL" id="JAG04812.1"/>
    </source>
</evidence>
<dbReference type="InterPro" id="IPR039558">
    <property type="entry name" value="TPA1/OFD1_N"/>
</dbReference>